<dbReference type="GO" id="GO:0003700">
    <property type="term" value="F:DNA-binding transcription factor activity"/>
    <property type="evidence" value="ECO:0007669"/>
    <property type="project" value="InterPro"/>
</dbReference>
<evidence type="ECO:0000256" key="2">
    <source>
        <dbReference type="ARBA" id="ARBA00023125"/>
    </source>
</evidence>
<dbReference type="Proteomes" id="UP000463857">
    <property type="component" value="Chromosome"/>
</dbReference>
<feature type="domain" description="HTH araC/xylS-type" evidence="4">
    <location>
        <begin position="172"/>
        <end position="256"/>
    </location>
</feature>
<dbReference type="PANTHER" id="PTHR46796:SF15">
    <property type="entry name" value="BLL1074 PROTEIN"/>
    <property type="match status" value="1"/>
</dbReference>
<dbReference type="PANTHER" id="PTHR46796">
    <property type="entry name" value="HTH-TYPE TRANSCRIPTIONAL ACTIVATOR RHAS-RELATED"/>
    <property type="match status" value="1"/>
</dbReference>
<keyword evidence="1" id="KW-0805">Transcription regulation</keyword>
<dbReference type="InParanoid" id="A0A7L4YN33"/>
<dbReference type="InterPro" id="IPR050204">
    <property type="entry name" value="AraC_XylS_family_regulators"/>
</dbReference>
<keyword evidence="3" id="KW-0804">Transcription</keyword>
<protein>
    <submittedName>
        <fullName evidence="5">Helix-turn-helix domain-containing protein</fullName>
    </submittedName>
</protein>
<proteinExistence type="predicted"/>
<gene>
    <name evidence="5" type="ORF">EK0264_06385</name>
</gene>
<name>A0A7L4YN33_9ACTN</name>
<dbReference type="Pfam" id="PF12833">
    <property type="entry name" value="HTH_18"/>
    <property type="match status" value="1"/>
</dbReference>
<accession>A0A7L4YN33</accession>
<evidence type="ECO:0000313" key="5">
    <source>
        <dbReference type="EMBL" id="QHB99946.1"/>
    </source>
</evidence>
<organism evidence="5 6">
    <name type="scientific">Epidermidibacterium keratini</name>
    <dbReference type="NCBI Taxonomy" id="1891644"/>
    <lineage>
        <taxon>Bacteria</taxon>
        <taxon>Bacillati</taxon>
        <taxon>Actinomycetota</taxon>
        <taxon>Actinomycetes</taxon>
        <taxon>Sporichthyales</taxon>
        <taxon>Sporichthyaceae</taxon>
        <taxon>Epidermidibacterium</taxon>
    </lineage>
</organism>
<dbReference type="OrthoDB" id="2559672at2"/>
<dbReference type="GO" id="GO:0043565">
    <property type="term" value="F:sequence-specific DNA binding"/>
    <property type="evidence" value="ECO:0007669"/>
    <property type="project" value="InterPro"/>
</dbReference>
<dbReference type="PROSITE" id="PS01124">
    <property type="entry name" value="HTH_ARAC_FAMILY_2"/>
    <property type="match status" value="1"/>
</dbReference>
<reference evidence="5 6" key="1">
    <citation type="journal article" date="2018" name="Int. J. Syst. Evol. Microbiol.">
        <title>Epidermidibacterium keratini gen. nov., sp. nov., a member of the family Sporichthyaceae, isolated from keratin epidermis.</title>
        <authorList>
            <person name="Lee D.G."/>
            <person name="Trujillo M.E."/>
            <person name="Kang S."/>
            <person name="Nam J.J."/>
            <person name="Kim Y.J."/>
        </authorList>
    </citation>
    <scope>NUCLEOTIDE SEQUENCE [LARGE SCALE GENOMIC DNA]</scope>
    <source>
        <strain evidence="5 6">EPI-7</strain>
    </source>
</reference>
<evidence type="ECO:0000259" key="4">
    <source>
        <dbReference type="PROSITE" id="PS01124"/>
    </source>
</evidence>
<evidence type="ECO:0000313" key="6">
    <source>
        <dbReference type="Proteomes" id="UP000463857"/>
    </source>
</evidence>
<dbReference type="RefSeq" id="WP_159544023.1">
    <property type="nucleotide sequence ID" value="NZ_CP047156.1"/>
</dbReference>
<dbReference type="Gene3D" id="1.10.10.60">
    <property type="entry name" value="Homeodomain-like"/>
    <property type="match status" value="1"/>
</dbReference>
<evidence type="ECO:0000256" key="3">
    <source>
        <dbReference type="ARBA" id="ARBA00023163"/>
    </source>
</evidence>
<dbReference type="InterPro" id="IPR009057">
    <property type="entry name" value="Homeodomain-like_sf"/>
</dbReference>
<dbReference type="SMART" id="SM00342">
    <property type="entry name" value="HTH_ARAC"/>
    <property type="match status" value="1"/>
</dbReference>
<keyword evidence="6" id="KW-1185">Reference proteome</keyword>
<dbReference type="AlphaFoldDB" id="A0A7L4YN33"/>
<evidence type="ECO:0000256" key="1">
    <source>
        <dbReference type="ARBA" id="ARBA00023015"/>
    </source>
</evidence>
<dbReference type="KEGG" id="eke:EK0264_06385"/>
<dbReference type="EMBL" id="CP047156">
    <property type="protein sequence ID" value="QHB99946.1"/>
    <property type="molecule type" value="Genomic_DNA"/>
</dbReference>
<sequence length="263" mass="28755">MVSEYVAWRPGPALGRWVRSMHGYRIEDIDSGVHIGMPSTTLTVIVALEEPLLLGGAAGARPSEFESVVAGLHTTPAHIHHGARQVGLQVSLDPTAARTLFGVPAAELAATERPLHELIGVTAGELDQIRAVTTWPDRLAALERLLTRRPRDDRPASAAAHSWRAIGRSGGSVRVAELSGDVGYSPRRLQQLFRAEYGVSAKEAASLRRFERAHRMVAAGGVLAEVAMHCGYADQAHLTRDWRRFAGMPPTQWLREDLLRYGR</sequence>
<dbReference type="SUPFAM" id="SSF46689">
    <property type="entry name" value="Homeodomain-like"/>
    <property type="match status" value="1"/>
</dbReference>
<keyword evidence="2" id="KW-0238">DNA-binding</keyword>
<dbReference type="InterPro" id="IPR018060">
    <property type="entry name" value="HTH_AraC"/>
</dbReference>